<accession>A0A1P9X4P5</accession>
<sequence>MITRQHAVRLHIGTTGPGLFYNRQLSSAKRLWLRVGGQYIAYRQPIRVNVSSESYITVDPDFMIGLAQAGLMWQPFRRGSFYLAGGLGYTWHPHLGAVVTTDKKLNLGGLELLPEDVGTVSLAVRWRPVVGYFGFGFGRPVPRRRWGVGVELGAFYLGRPRVDLAYEGFLETTNLSEQVPVVERNLSNYRYLPSLNFTLTYRLP</sequence>
<keyword evidence="2" id="KW-1185">Reference proteome</keyword>
<dbReference type="Gene3D" id="2.40.160.170">
    <property type="match status" value="1"/>
</dbReference>
<organism evidence="1 2">
    <name type="scientific">Spirosoma montaniterrae</name>
    <dbReference type="NCBI Taxonomy" id="1178516"/>
    <lineage>
        <taxon>Bacteria</taxon>
        <taxon>Pseudomonadati</taxon>
        <taxon>Bacteroidota</taxon>
        <taxon>Cytophagia</taxon>
        <taxon>Cytophagales</taxon>
        <taxon>Cytophagaceae</taxon>
        <taxon>Spirosoma</taxon>
    </lineage>
</organism>
<proteinExistence type="predicted"/>
<evidence type="ECO:0000313" key="2">
    <source>
        <dbReference type="Proteomes" id="UP000187941"/>
    </source>
</evidence>
<name>A0A1P9X4P5_9BACT</name>
<reference evidence="1 2" key="1">
    <citation type="submission" date="2016-01" db="EMBL/GenBank/DDBJ databases">
        <authorList>
            <person name="Oliw E.H."/>
        </authorList>
    </citation>
    <scope>NUCLEOTIDE SEQUENCE [LARGE SCALE GENOMIC DNA]</scope>
    <source>
        <strain evidence="1 2">DY10</strain>
    </source>
</reference>
<dbReference type="OrthoDB" id="597504at2"/>
<dbReference type="KEGG" id="smon:AWR27_20005"/>
<gene>
    <name evidence="1" type="ORF">AWR27_20005</name>
</gene>
<evidence type="ECO:0008006" key="3">
    <source>
        <dbReference type="Google" id="ProtNLM"/>
    </source>
</evidence>
<dbReference type="STRING" id="1178516.AWR27_20005"/>
<dbReference type="Proteomes" id="UP000187941">
    <property type="component" value="Chromosome"/>
</dbReference>
<evidence type="ECO:0000313" key="1">
    <source>
        <dbReference type="EMBL" id="AQG82602.1"/>
    </source>
</evidence>
<dbReference type="AlphaFoldDB" id="A0A1P9X4P5"/>
<protein>
    <recommendedName>
        <fullName evidence="3">Outer membrane protein beta-barrel domain-containing protein</fullName>
    </recommendedName>
</protein>
<dbReference type="EMBL" id="CP014263">
    <property type="protein sequence ID" value="AQG82602.1"/>
    <property type="molecule type" value="Genomic_DNA"/>
</dbReference>